<evidence type="ECO:0000256" key="1">
    <source>
        <dbReference type="ARBA" id="ARBA00010688"/>
    </source>
</evidence>
<feature type="domain" description="Carbohydrate kinase PfkB" evidence="6">
    <location>
        <begin position="21"/>
        <end position="323"/>
    </location>
</feature>
<dbReference type="GO" id="GO:0008865">
    <property type="term" value="F:fructokinase activity"/>
    <property type="evidence" value="ECO:0007669"/>
    <property type="project" value="UniProtKB-EC"/>
</dbReference>
<dbReference type="SUPFAM" id="SSF53613">
    <property type="entry name" value="Ribokinase-like"/>
    <property type="match status" value="1"/>
</dbReference>
<evidence type="ECO:0000256" key="3">
    <source>
        <dbReference type="ARBA" id="ARBA00022741"/>
    </source>
</evidence>
<dbReference type="PANTHER" id="PTHR43085">
    <property type="entry name" value="HEXOKINASE FAMILY MEMBER"/>
    <property type="match status" value="1"/>
</dbReference>
<comment type="caution">
    <text evidence="7">The sequence shown here is derived from an EMBL/GenBank/DDBJ whole genome shotgun (WGS) entry which is preliminary data.</text>
</comment>
<dbReference type="InterPro" id="IPR002173">
    <property type="entry name" value="Carboh/pur_kinase_PfkB_CS"/>
</dbReference>
<evidence type="ECO:0000256" key="2">
    <source>
        <dbReference type="ARBA" id="ARBA00022679"/>
    </source>
</evidence>
<dbReference type="Gene3D" id="2.20.150.10">
    <property type="entry name" value="putative 5-dehydro-2- deoxygluconokinase"/>
    <property type="match status" value="1"/>
</dbReference>
<evidence type="ECO:0000313" key="7">
    <source>
        <dbReference type="EMBL" id="CCO44930.1"/>
    </source>
</evidence>
<dbReference type="InterPro" id="IPR011611">
    <property type="entry name" value="PfkB_dom"/>
</dbReference>
<dbReference type="InterPro" id="IPR050306">
    <property type="entry name" value="PfkB_Carbo_kinase"/>
</dbReference>
<dbReference type="Proteomes" id="UP000018211">
    <property type="component" value="Unassembled WGS sequence"/>
</dbReference>
<dbReference type="RefSeq" id="WP_022610590.1">
    <property type="nucleotide sequence ID" value="NZ_LK391965.1"/>
</dbReference>
<keyword evidence="5" id="KW-0067">ATP-binding</keyword>
<dbReference type="PANTHER" id="PTHR43085:SF49">
    <property type="entry name" value="5-DEHYDRO-2-DEOXYGLUCONOKINASE"/>
    <property type="match status" value="1"/>
</dbReference>
<dbReference type="EMBL" id="CAOF01000033">
    <property type="protein sequence ID" value="CCO44930.1"/>
    <property type="molecule type" value="Genomic_DNA"/>
</dbReference>
<name>A0AAV2VJM9_9VIBR</name>
<dbReference type="InterPro" id="IPR030830">
    <property type="entry name" value="Myo_inos_IolC"/>
</dbReference>
<keyword evidence="2 7" id="KW-0808">Transferase</keyword>
<dbReference type="GO" id="GO:0005524">
    <property type="term" value="F:ATP binding"/>
    <property type="evidence" value="ECO:0007669"/>
    <property type="project" value="UniProtKB-KW"/>
</dbReference>
<dbReference type="InterPro" id="IPR029056">
    <property type="entry name" value="Ribokinase-like"/>
</dbReference>
<dbReference type="InterPro" id="IPR023314">
    <property type="entry name" value="Myo_inos_IolC-like_sf"/>
</dbReference>
<dbReference type="Gene3D" id="3.40.1190.20">
    <property type="match status" value="1"/>
</dbReference>
<sequence length="357" mass="38178">MSSDLVLHDWSASQNRPIEAICLGRAGMDLYASNFGATLATTSTYHKAVGGSPANIAFALSKLGANAAILSCVSKDGVGEFVRKAMEKQGINIDFLFTVGGEHRTSLALAEYDPKPEVVIYRNLAADLALNESHTSAIDFGQIRALVVSGTALSQSPSRESCYLAMKKAAAEHCKVVLDLDYRAYSWQSAEEAASCYQKAAELSDVIIGNEEEFQVMMASDLHSKDSDAMAGIANQLLEKKPEMVVAKAGEHGCKVFGLDANQSLTSFSQGIFQVEARKPYGAGDAFAGALLFGLLRGQPLQDSIALGSANAAINVMGKTCSEAMAELPELLAFMKTHRYDFSPQFSLLSHKESCHG</sequence>
<organism evidence="7 8">
    <name type="scientific">Vibrio nigripulchritudo SOn1</name>
    <dbReference type="NCBI Taxonomy" id="1238450"/>
    <lineage>
        <taxon>Bacteria</taxon>
        <taxon>Pseudomonadati</taxon>
        <taxon>Pseudomonadota</taxon>
        <taxon>Gammaproteobacteria</taxon>
        <taxon>Vibrionales</taxon>
        <taxon>Vibrionaceae</taxon>
        <taxon>Vibrio</taxon>
    </lineage>
</organism>
<evidence type="ECO:0000256" key="5">
    <source>
        <dbReference type="ARBA" id="ARBA00022840"/>
    </source>
</evidence>
<gene>
    <name evidence="7" type="ORF">VIBNISOn1_1280080</name>
</gene>
<evidence type="ECO:0000256" key="4">
    <source>
        <dbReference type="ARBA" id="ARBA00022777"/>
    </source>
</evidence>
<dbReference type="Pfam" id="PF00294">
    <property type="entry name" value="PfkB"/>
    <property type="match status" value="1"/>
</dbReference>
<keyword evidence="3" id="KW-0547">Nucleotide-binding</keyword>
<dbReference type="PROSITE" id="PS00584">
    <property type="entry name" value="PFKB_KINASES_2"/>
    <property type="match status" value="1"/>
</dbReference>
<dbReference type="AlphaFoldDB" id="A0AAV2VJM9"/>
<comment type="similarity">
    <text evidence="1">Belongs to the carbohydrate kinase PfkB family.</text>
</comment>
<evidence type="ECO:0000259" key="6">
    <source>
        <dbReference type="Pfam" id="PF00294"/>
    </source>
</evidence>
<dbReference type="NCBIfam" id="TIGR04382">
    <property type="entry name" value="myo_inos_iolC_N"/>
    <property type="match status" value="1"/>
</dbReference>
<dbReference type="CDD" id="cd01166">
    <property type="entry name" value="KdgK"/>
    <property type="match status" value="1"/>
</dbReference>
<proteinExistence type="inferred from homology"/>
<keyword evidence="4" id="KW-0418">Kinase</keyword>
<protein>
    <submittedName>
        <fullName evidence="7">Fructokinase</fullName>
        <ecNumber evidence="7">2.7.1.4</ecNumber>
    </submittedName>
</protein>
<reference evidence="7 8" key="1">
    <citation type="journal article" date="2013" name="ISME J.">
        <title>Comparative genomics of pathogenic lineages of Vibrio nigripulchritudo identifies virulence-associated traits.</title>
        <authorList>
            <person name="Goudenege D."/>
            <person name="Labreuche Y."/>
            <person name="Krin E."/>
            <person name="Ansquer D."/>
            <person name="Mangenot S."/>
            <person name="Calteau A."/>
            <person name="Medigue C."/>
            <person name="Mazel D."/>
            <person name="Polz M.F."/>
            <person name="Le Roux F."/>
        </authorList>
    </citation>
    <scope>NUCLEOTIDE SEQUENCE [LARGE SCALE GENOMIC DNA]</scope>
    <source>
        <strain evidence="7 8">SOn1</strain>
    </source>
</reference>
<dbReference type="EC" id="2.7.1.4" evidence="7"/>
<accession>A0AAV2VJM9</accession>
<evidence type="ECO:0000313" key="8">
    <source>
        <dbReference type="Proteomes" id="UP000018211"/>
    </source>
</evidence>